<dbReference type="EMBL" id="DTHB01000019">
    <property type="protein sequence ID" value="HGB14095.1"/>
    <property type="molecule type" value="Genomic_DNA"/>
</dbReference>
<dbReference type="AlphaFoldDB" id="A0A7C3WQR8"/>
<reference evidence="1" key="1">
    <citation type="journal article" date="2020" name="mSystems">
        <title>Genome- and Community-Level Interaction Insights into Carbon Utilization and Element Cycling Functions of Hydrothermarchaeota in Hydrothermal Sediment.</title>
        <authorList>
            <person name="Zhou Z."/>
            <person name="Liu Y."/>
            <person name="Xu W."/>
            <person name="Pan J."/>
            <person name="Luo Z.H."/>
            <person name="Li M."/>
        </authorList>
    </citation>
    <scope>NUCLEOTIDE SEQUENCE [LARGE SCALE GENOMIC DNA]</scope>
    <source>
        <strain evidence="1">SpSt-776</strain>
    </source>
</reference>
<protein>
    <submittedName>
        <fullName evidence="1">Uncharacterized protein</fullName>
    </submittedName>
</protein>
<gene>
    <name evidence="1" type="ORF">ENV62_02490</name>
</gene>
<proteinExistence type="predicted"/>
<accession>A0A7C3WQR8</accession>
<comment type="caution">
    <text evidence="1">The sequence shown here is derived from an EMBL/GenBank/DDBJ whole genome shotgun (WGS) entry which is preliminary data.</text>
</comment>
<organism evidence="1">
    <name type="scientific">Desulfobacca acetoxidans</name>
    <dbReference type="NCBI Taxonomy" id="60893"/>
    <lineage>
        <taxon>Bacteria</taxon>
        <taxon>Pseudomonadati</taxon>
        <taxon>Thermodesulfobacteriota</taxon>
        <taxon>Desulfobaccia</taxon>
        <taxon>Desulfobaccales</taxon>
        <taxon>Desulfobaccaceae</taxon>
        <taxon>Desulfobacca</taxon>
    </lineage>
</organism>
<sequence>MTPVSVVSLWNQINPLKQKVPIKLTQSRGEKLRARLKENSDPSYWRRVFENIRDIPFYRGEGPRGWKATLDWVIKNDTNGVKIYEQEPDRHYHGAAYYDQFAEVFET</sequence>
<evidence type="ECO:0000313" key="1">
    <source>
        <dbReference type="EMBL" id="HGB14095.1"/>
    </source>
</evidence>
<name>A0A7C3WQR8_9BACT</name>